<evidence type="ECO:0000256" key="10">
    <source>
        <dbReference type="RuleBase" id="RU003983"/>
    </source>
</evidence>
<keyword evidence="6 10" id="KW-0862">Zinc</keyword>
<evidence type="ECO:0000256" key="5">
    <source>
        <dbReference type="ARBA" id="ARBA00022801"/>
    </source>
</evidence>
<keyword evidence="2 10" id="KW-0645">Protease</keyword>
<dbReference type="PANTHER" id="PTHR43221:SF3">
    <property type="entry name" value="SLL1280 PROTEIN"/>
    <property type="match status" value="1"/>
</dbReference>
<feature type="domain" description="Peptidase M48" evidence="12">
    <location>
        <begin position="106"/>
        <end position="299"/>
    </location>
</feature>
<dbReference type="InterPro" id="IPR001915">
    <property type="entry name" value="Peptidase_M48"/>
</dbReference>
<dbReference type="Pfam" id="PF01435">
    <property type="entry name" value="Peptidase_M48"/>
    <property type="match status" value="1"/>
</dbReference>
<feature type="region of interest" description="Disordered" evidence="11">
    <location>
        <begin position="1"/>
        <end position="25"/>
    </location>
</feature>
<evidence type="ECO:0000256" key="4">
    <source>
        <dbReference type="ARBA" id="ARBA00022723"/>
    </source>
</evidence>
<evidence type="ECO:0000256" key="2">
    <source>
        <dbReference type="ARBA" id="ARBA00022670"/>
    </source>
</evidence>
<keyword evidence="7" id="KW-1133">Transmembrane helix</keyword>
<evidence type="ECO:0000313" key="13">
    <source>
        <dbReference type="EMBL" id="GAA2169805.1"/>
    </source>
</evidence>
<keyword evidence="14" id="KW-1185">Reference proteome</keyword>
<dbReference type="PANTHER" id="PTHR43221">
    <property type="entry name" value="PROTEASE HTPX"/>
    <property type="match status" value="1"/>
</dbReference>
<keyword evidence="4" id="KW-0479">Metal-binding</keyword>
<evidence type="ECO:0000256" key="1">
    <source>
        <dbReference type="ARBA" id="ARBA00022475"/>
    </source>
</evidence>
<evidence type="ECO:0000313" key="14">
    <source>
        <dbReference type="Proteomes" id="UP001501020"/>
    </source>
</evidence>
<proteinExistence type="inferred from homology"/>
<comment type="cofactor">
    <cofactor evidence="10">
        <name>Zn(2+)</name>
        <dbReference type="ChEBI" id="CHEBI:29105"/>
    </cofactor>
    <text evidence="10">Binds 1 zinc ion per subunit.</text>
</comment>
<evidence type="ECO:0000256" key="6">
    <source>
        <dbReference type="ARBA" id="ARBA00022833"/>
    </source>
</evidence>
<dbReference type="Proteomes" id="UP001501020">
    <property type="component" value="Unassembled WGS sequence"/>
</dbReference>
<dbReference type="Gene3D" id="3.30.2010.10">
    <property type="entry name" value="Metalloproteases ('zincins'), catalytic domain"/>
    <property type="match status" value="1"/>
</dbReference>
<dbReference type="EMBL" id="BAAAMR010000181">
    <property type="protein sequence ID" value="GAA2169805.1"/>
    <property type="molecule type" value="Genomic_DNA"/>
</dbReference>
<accession>A0ABN3AHX7</accession>
<dbReference type="InterPro" id="IPR050083">
    <property type="entry name" value="HtpX_protease"/>
</dbReference>
<gene>
    <name evidence="13" type="ORF">GCM10009727_93240</name>
</gene>
<evidence type="ECO:0000259" key="12">
    <source>
        <dbReference type="Pfam" id="PF01435"/>
    </source>
</evidence>
<comment type="similarity">
    <text evidence="10">Belongs to the peptidase M48 family.</text>
</comment>
<evidence type="ECO:0000256" key="9">
    <source>
        <dbReference type="ARBA" id="ARBA00023136"/>
    </source>
</evidence>
<comment type="caution">
    <text evidence="13">The sequence shown here is derived from an EMBL/GenBank/DDBJ whole genome shotgun (WGS) entry which is preliminary data.</text>
</comment>
<keyword evidence="5 10" id="KW-0378">Hydrolase</keyword>
<keyword evidence="8 10" id="KW-0482">Metalloprotease</keyword>
<evidence type="ECO:0000256" key="3">
    <source>
        <dbReference type="ARBA" id="ARBA00022692"/>
    </source>
</evidence>
<organism evidence="13 14">
    <name type="scientific">Actinomadura napierensis</name>
    <dbReference type="NCBI Taxonomy" id="267854"/>
    <lineage>
        <taxon>Bacteria</taxon>
        <taxon>Bacillati</taxon>
        <taxon>Actinomycetota</taxon>
        <taxon>Actinomycetes</taxon>
        <taxon>Streptosporangiales</taxon>
        <taxon>Thermomonosporaceae</taxon>
        <taxon>Actinomadura</taxon>
    </lineage>
</organism>
<keyword evidence="9" id="KW-0472">Membrane</keyword>
<evidence type="ECO:0000256" key="7">
    <source>
        <dbReference type="ARBA" id="ARBA00022989"/>
    </source>
</evidence>
<evidence type="ECO:0000256" key="11">
    <source>
        <dbReference type="SAM" id="MobiDB-lite"/>
    </source>
</evidence>
<keyword evidence="3" id="KW-0812">Transmembrane</keyword>
<keyword evidence="1" id="KW-1003">Cell membrane</keyword>
<sequence length="373" mass="41268">MGIEHARLPGRPQPDAGSAPGNPAAKWFVGTTMPDMTENTPDRARTRFPGISSRAYEHPADRSALVALRSLSGFDVVLRKLSGLVNERSLRLMFLGGTVRVGDDQFHHLNDMVRDACYILDMPEVPEVYVRQDPTPNAMALGSDHPFIVVNTGLLDLLDDEELRFVIGHEVGHILSGHAVYQTMMQILLQLGSRLAWLPLGNIGIAAIIIGLREWFRKAELSSDRAGLLAGQDLDAAKRVNMKLAGGTRLHEMSSEAFLQQAREYDAAGDVRDGLLKFLNLLGQSHPFAVIRFAEIDRWARSGEYERIMAGDYPRRDDDGNASVSDGIKEAARSYRESWERTADPFVGKVRDMADAAANAAGGLFDRFNRRDN</sequence>
<reference evidence="13 14" key="1">
    <citation type="journal article" date="2019" name="Int. J. Syst. Evol. Microbiol.">
        <title>The Global Catalogue of Microorganisms (GCM) 10K type strain sequencing project: providing services to taxonomists for standard genome sequencing and annotation.</title>
        <authorList>
            <consortium name="The Broad Institute Genomics Platform"/>
            <consortium name="The Broad Institute Genome Sequencing Center for Infectious Disease"/>
            <person name="Wu L."/>
            <person name="Ma J."/>
        </authorList>
    </citation>
    <scope>NUCLEOTIDE SEQUENCE [LARGE SCALE GENOMIC DNA]</scope>
    <source>
        <strain evidence="13 14">JCM 13850</strain>
    </source>
</reference>
<evidence type="ECO:0000256" key="8">
    <source>
        <dbReference type="ARBA" id="ARBA00023049"/>
    </source>
</evidence>
<protein>
    <submittedName>
        <fullName evidence="13">M48 family metallopeptidase</fullName>
    </submittedName>
</protein>
<dbReference type="CDD" id="cd07325">
    <property type="entry name" value="M48_Ste24p_like"/>
    <property type="match status" value="1"/>
</dbReference>
<name>A0ABN3AHX7_9ACTN</name>